<evidence type="ECO:0000259" key="2">
    <source>
        <dbReference type="Pfam" id="PF19291"/>
    </source>
</evidence>
<comment type="caution">
    <text evidence="3">The sequence shown here is derived from an EMBL/GenBank/DDBJ whole genome shotgun (WGS) entry which is preliminary data.</text>
</comment>
<feature type="domain" description="Trehalase-like N-terminal" evidence="2">
    <location>
        <begin position="12"/>
        <end position="190"/>
    </location>
</feature>
<dbReference type="EMBL" id="JADBEM010000001">
    <property type="protein sequence ID" value="MBE1613027.1"/>
    <property type="molecule type" value="Genomic_DNA"/>
</dbReference>
<evidence type="ECO:0000259" key="1">
    <source>
        <dbReference type="Pfam" id="PF00723"/>
    </source>
</evidence>
<dbReference type="Pfam" id="PF19291">
    <property type="entry name" value="TREH_N"/>
    <property type="match status" value="1"/>
</dbReference>
<keyword evidence="4" id="KW-1185">Reference proteome</keyword>
<gene>
    <name evidence="3" type="ORF">HEB94_009875</name>
</gene>
<dbReference type="InterPro" id="IPR011613">
    <property type="entry name" value="GH15-like"/>
</dbReference>
<dbReference type="InterPro" id="IPR045582">
    <property type="entry name" value="Trehalase-like_N"/>
</dbReference>
<dbReference type="InterPro" id="IPR012341">
    <property type="entry name" value="6hp_glycosidase-like_sf"/>
</dbReference>
<dbReference type="InterPro" id="IPR008928">
    <property type="entry name" value="6-hairpin_glycosidase_sf"/>
</dbReference>
<dbReference type="PANTHER" id="PTHR31616">
    <property type="entry name" value="TREHALASE"/>
    <property type="match status" value="1"/>
</dbReference>
<protein>
    <submittedName>
        <fullName evidence="3">GH15 family glucan-1,4-alpha-glucosidase</fullName>
    </submittedName>
</protein>
<dbReference type="Pfam" id="PF00723">
    <property type="entry name" value="Glyco_hydro_15"/>
    <property type="match status" value="1"/>
</dbReference>
<dbReference type="PANTHER" id="PTHR31616:SF0">
    <property type="entry name" value="GLUCAN 1,4-ALPHA-GLUCOSIDASE"/>
    <property type="match status" value="1"/>
</dbReference>
<dbReference type="Gene3D" id="1.50.10.10">
    <property type="match status" value="1"/>
</dbReference>
<dbReference type="AlphaFoldDB" id="A0A927N7F1"/>
<feature type="domain" description="GH15-like" evidence="1">
    <location>
        <begin position="237"/>
        <end position="604"/>
    </location>
</feature>
<dbReference type="GO" id="GO:0004553">
    <property type="term" value="F:hydrolase activity, hydrolyzing O-glycosyl compounds"/>
    <property type="evidence" value="ECO:0007669"/>
    <property type="project" value="UniProtKB-ARBA"/>
</dbReference>
<proteinExistence type="predicted"/>
<organism evidence="3 4">
    <name type="scientific">Actinopolymorpha pittospori</name>
    <dbReference type="NCBI Taxonomy" id="648752"/>
    <lineage>
        <taxon>Bacteria</taxon>
        <taxon>Bacillati</taxon>
        <taxon>Actinomycetota</taxon>
        <taxon>Actinomycetes</taxon>
        <taxon>Propionibacteriales</taxon>
        <taxon>Actinopolymorphaceae</taxon>
        <taxon>Actinopolymorpha</taxon>
    </lineage>
</organism>
<dbReference type="SUPFAM" id="SSF48208">
    <property type="entry name" value="Six-hairpin glycosidases"/>
    <property type="match status" value="1"/>
</dbReference>
<reference evidence="3" key="1">
    <citation type="submission" date="2020-10" db="EMBL/GenBank/DDBJ databases">
        <title>Sequencing the genomes of 1000 actinobacteria strains.</title>
        <authorList>
            <person name="Klenk H.-P."/>
        </authorList>
    </citation>
    <scope>NUCLEOTIDE SEQUENCE</scope>
    <source>
        <strain evidence="3">DSM 45354</strain>
    </source>
</reference>
<name>A0A927N7F1_9ACTN</name>
<evidence type="ECO:0000313" key="4">
    <source>
        <dbReference type="Proteomes" id="UP000638648"/>
    </source>
</evidence>
<evidence type="ECO:0000313" key="3">
    <source>
        <dbReference type="EMBL" id="MBE1613027.1"/>
    </source>
</evidence>
<sequence>MGYAEAAQLESDDYLPIADHGLIGDMRTAALVGTDGTIDWYCCPRFDSPSVFGAILDREHGGRFVLCPRNPSKTKQLYFPDTNVLITRFFTVDGVAEVEDFMPISAESTQTNTRRHRVIRRILCTRGTVPFGVKVAPRFDYGREEHDLSFQDGHAVFTSSSMTLALSTSIDLGRDGNDVTAEFTLSEGQSTAFVLDQLTDGMPPRGCEPGEADQQFRETVAYWRKWLSHSRYTGRWRETVHRSALALKLLTYQPTGAIVAAPTTSLPEQIGGERNWDYRYTWVRDAAFSVYALLRLGFTDEARAFMDWLGNRMRECRFGQEHGPLQVMYGIDGRTELPEETLDHLEGYRGSAPVRIGNGAAKQRQQDIYGELIDSVYLYNKYGEAIGTDLWEEVTDIVDWVCDHWDEADEGIWETRGGREHFTYSRLMSWVAIERTMRVARQRGLPSNFAVWSTQRDAIYRQILDRGWSPKQQAFVQHYDSDVLDASLLMMPLAKFIAPTDRRWLSTLDAIGNGLVSDSLVYRYDPNMSPDGLGGREGTISICTFWYVEALTRAGRVDEARLIFEKMLTYTNHLGLFSEEIGPTGEQLGNFPQAFTHLALISAAFNLNRALG</sequence>
<dbReference type="RefSeq" id="WP_192755963.1">
    <property type="nucleotide sequence ID" value="NZ_BAABJL010000128.1"/>
</dbReference>
<dbReference type="GO" id="GO:0005975">
    <property type="term" value="P:carbohydrate metabolic process"/>
    <property type="evidence" value="ECO:0007669"/>
    <property type="project" value="InterPro"/>
</dbReference>
<dbReference type="Proteomes" id="UP000638648">
    <property type="component" value="Unassembled WGS sequence"/>
</dbReference>
<accession>A0A927N7F1</accession>